<protein>
    <submittedName>
        <fullName evidence="2">Uncharacterized protein</fullName>
    </submittedName>
</protein>
<dbReference type="Proteomes" id="UP000656042">
    <property type="component" value="Unassembled WGS sequence"/>
</dbReference>
<evidence type="ECO:0000313" key="3">
    <source>
        <dbReference type="Proteomes" id="UP000656042"/>
    </source>
</evidence>
<keyword evidence="3" id="KW-1185">Reference proteome</keyword>
<feature type="compositionally biased region" description="Basic and acidic residues" evidence="1">
    <location>
        <begin position="42"/>
        <end position="56"/>
    </location>
</feature>
<dbReference type="AlphaFoldDB" id="A0A8J3FLQ7"/>
<dbReference type="RefSeq" id="WP_189077890.1">
    <property type="nucleotide sequence ID" value="NZ_BMMX01000002.1"/>
</dbReference>
<sequence>MSPSLTLNNGVTMPALDFELTGEQMAGIDALDTGVRNGPDPDVPRPEMFDRAIPED</sequence>
<accession>A0A8J3FLQ7</accession>
<evidence type="ECO:0000256" key="1">
    <source>
        <dbReference type="SAM" id="MobiDB-lite"/>
    </source>
</evidence>
<feature type="region of interest" description="Disordered" evidence="1">
    <location>
        <begin position="31"/>
        <end position="56"/>
    </location>
</feature>
<organism evidence="2 3">
    <name type="scientific">Mangrovihabitans endophyticus</name>
    <dbReference type="NCBI Taxonomy" id="1751298"/>
    <lineage>
        <taxon>Bacteria</taxon>
        <taxon>Bacillati</taxon>
        <taxon>Actinomycetota</taxon>
        <taxon>Actinomycetes</taxon>
        <taxon>Micromonosporales</taxon>
        <taxon>Micromonosporaceae</taxon>
        <taxon>Mangrovihabitans</taxon>
    </lineage>
</organism>
<evidence type="ECO:0000313" key="2">
    <source>
        <dbReference type="EMBL" id="GGK77990.1"/>
    </source>
</evidence>
<name>A0A8J3FLQ7_9ACTN</name>
<reference evidence="2" key="1">
    <citation type="journal article" date="2014" name="Int. J. Syst. Evol. Microbiol.">
        <title>Complete genome sequence of Corynebacterium casei LMG S-19264T (=DSM 44701T), isolated from a smear-ripened cheese.</title>
        <authorList>
            <consortium name="US DOE Joint Genome Institute (JGI-PGF)"/>
            <person name="Walter F."/>
            <person name="Albersmeier A."/>
            <person name="Kalinowski J."/>
            <person name="Ruckert C."/>
        </authorList>
    </citation>
    <scope>NUCLEOTIDE SEQUENCE</scope>
    <source>
        <strain evidence="2">CGMCC 4.7299</strain>
    </source>
</reference>
<reference evidence="2" key="2">
    <citation type="submission" date="2020-09" db="EMBL/GenBank/DDBJ databases">
        <authorList>
            <person name="Sun Q."/>
            <person name="Zhou Y."/>
        </authorList>
    </citation>
    <scope>NUCLEOTIDE SEQUENCE</scope>
    <source>
        <strain evidence="2">CGMCC 4.7299</strain>
    </source>
</reference>
<comment type="caution">
    <text evidence="2">The sequence shown here is derived from an EMBL/GenBank/DDBJ whole genome shotgun (WGS) entry which is preliminary data.</text>
</comment>
<gene>
    <name evidence="2" type="ORF">GCM10012284_09840</name>
</gene>
<proteinExistence type="predicted"/>
<dbReference type="EMBL" id="BMMX01000002">
    <property type="protein sequence ID" value="GGK77990.1"/>
    <property type="molecule type" value="Genomic_DNA"/>
</dbReference>